<dbReference type="InterPro" id="IPR015421">
    <property type="entry name" value="PyrdxlP-dep_Trfase_major"/>
</dbReference>
<dbReference type="EMBL" id="CP000245">
    <property type="protein sequence ID" value="AEG94313.1"/>
    <property type="molecule type" value="Genomic_DNA"/>
</dbReference>
<dbReference type="STRING" id="365046.Rta_32020"/>
<feature type="domain" description="Aminotransferase class V" evidence="5">
    <location>
        <begin position="102"/>
        <end position="334"/>
    </location>
</feature>
<dbReference type="SUPFAM" id="SSF53383">
    <property type="entry name" value="PLP-dependent transferases"/>
    <property type="match status" value="1"/>
</dbReference>
<evidence type="ECO:0000313" key="6">
    <source>
        <dbReference type="EMBL" id="AEG94313.1"/>
    </source>
</evidence>
<keyword evidence="7" id="KW-1185">Reference proteome</keyword>
<dbReference type="PROSITE" id="PS51318">
    <property type="entry name" value="TAT"/>
    <property type="match status" value="1"/>
</dbReference>
<dbReference type="OrthoDB" id="9764293at2"/>
<evidence type="ECO:0000256" key="2">
    <source>
        <dbReference type="ARBA" id="ARBA00022898"/>
    </source>
</evidence>
<dbReference type="PATRIC" id="fig|365046.3.peg.3272"/>
<reference evidence="7" key="1">
    <citation type="submission" date="2006-01" db="EMBL/GenBank/DDBJ databases">
        <title>Genome of the cyst-dividing bacterium Ramlibacter tataouinensis.</title>
        <authorList>
            <person name="Barakat M."/>
            <person name="Ortet P."/>
            <person name="De Luca G."/>
            <person name="Jourlin-Castelli C."/>
            <person name="Ansaldi M."/>
            <person name="Py B."/>
            <person name="Fichant G."/>
            <person name="Coutinho P."/>
            <person name="Voulhoux R."/>
            <person name="Bastien O."/>
            <person name="Roy S."/>
            <person name="Marechal E."/>
            <person name="Henrissat B."/>
            <person name="Quentin Y."/>
            <person name="Noirot P."/>
            <person name="Filloux A."/>
            <person name="Mejean V."/>
            <person name="DuBow M."/>
            <person name="Barras F."/>
            <person name="Heulin T."/>
        </authorList>
    </citation>
    <scope>NUCLEOTIDE SEQUENCE [LARGE SCALE GENOMIC DNA]</scope>
    <source>
        <strain evidence="7">ATCC BAA-407 / DSM 14655 / LMG 21543 / TTB310</strain>
    </source>
</reference>
<dbReference type="InterPro" id="IPR006311">
    <property type="entry name" value="TAT_signal"/>
</dbReference>
<sequence length="544" mass="58236">MFPSTSSSLRPVADQAPALDPAAQWVPHRRMFLKAMGALAGSAGAFGLAGCGGASAQSVPTTAETLRAQLMANEAFWSSVQARFMLNPQKLFMNIGTAGAMPTTTVEKFNAENVAYAVESKSGYSNFLTERTAIARGTGTLEGRGFGVEPDELVMSYNTSDGMSKSILGIPWQQGDVIITTNHEHPGGDVPLGIAVERYGVVVRRIKLPVGDGQVMLADGTMATHNAELYRTLFRNEVVAAQGAGQRVRAIMWSSPTYLTGIMLPIREIVSVCREFNLISICDGAHLPGMMAYNYGDLGVDFMSGAGHKWQCGPGSTGILIVRNRARPNAASTLPPYYPVVSSSANTTRQAGARPYLTGSNNTATVPWTQRGDYDIGSAIQSIGSMHVPLFQALAASCADWDAIGRKNIETYVTTMAAYTKARIVEIWGSAEALHAPRDMALGSALTSFNPFYGIDGGRNLIRRSTATNASTPASPSSRLVTRLGTERNIVIRNTTVPRLVSADTTVNEFPLRISTHLWHDPNDVDRMLEAVRALAVEIAASAT</sequence>
<keyword evidence="6" id="KW-0808">Transferase</keyword>
<evidence type="ECO:0000259" key="5">
    <source>
        <dbReference type="Pfam" id="PF00266"/>
    </source>
</evidence>
<evidence type="ECO:0000256" key="3">
    <source>
        <dbReference type="RuleBase" id="RU004075"/>
    </source>
</evidence>
<dbReference type="PANTHER" id="PTHR43092">
    <property type="entry name" value="L-CYSTEINE DESULFHYDRASE"/>
    <property type="match status" value="1"/>
</dbReference>
<dbReference type="InterPro" id="IPR015424">
    <property type="entry name" value="PyrdxlP-dep_Trfase"/>
</dbReference>
<dbReference type="InterPro" id="IPR000192">
    <property type="entry name" value="Aminotrans_V_dom"/>
</dbReference>
<dbReference type="KEGG" id="rta:Rta_32020"/>
<dbReference type="Pfam" id="PF00266">
    <property type="entry name" value="Aminotran_5"/>
    <property type="match status" value="1"/>
</dbReference>
<dbReference type="RefSeq" id="WP_013902544.1">
    <property type="nucleotide sequence ID" value="NC_015677.1"/>
</dbReference>
<name>F5XXH8_RAMTT</name>
<comment type="cofactor">
    <cofactor evidence="1 4">
        <name>pyridoxal 5'-phosphate</name>
        <dbReference type="ChEBI" id="CHEBI:597326"/>
    </cofactor>
</comment>
<dbReference type="GO" id="GO:0016740">
    <property type="term" value="F:transferase activity"/>
    <property type="evidence" value="ECO:0007669"/>
    <property type="project" value="UniProtKB-KW"/>
</dbReference>
<dbReference type="HOGENOM" id="CLU_003433_2_1_4"/>
<evidence type="ECO:0000256" key="1">
    <source>
        <dbReference type="ARBA" id="ARBA00001933"/>
    </source>
</evidence>
<comment type="similarity">
    <text evidence="3">Belongs to the class-V pyridoxal-phosphate-dependent aminotransferase family.</text>
</comment>
<keyword evidence="2" id="KW-0663">Pyridoxal phosphate</keyword>
<proteinExistence type="inferred from homology"/>
<reference evidence="6 7" key="2">
    <citation type="journal article" date="2011" name="PLoS ONE">
        <title>The Cyst-Dividing Bacterium Ramlibacter tataouinensis TTB310 Genome Reveals a Well-Stocked Toolbox for Adaptation to a Desert Environment.</title>
        <authorList>
            <person name="De Luca G."/>
            <person name="Barakat M."/>
            <person name="Ortet P."/>
            <person name="Fochesato S."/>
            <person name="Jourlin-Castelli C."/>
            <person name="Ansaldi M."/>
            <person name="Py B."/>
            <person name="Fichant G."/>
            <person name="Coutinho P.M."/>
            <person name="Voulhoux R."/>
            <person name="Bastien O."/>
            <person name="Marechal E."/>
            <person name="Henrissat B."/>
            <person name="Quentin Y."/>
            <person name="Noirot P."/>
            <person name="Filloux A."/>
            <person name="Mejean V."/>
            <person name="Dubow M.S."/>
            <person name="Barras F."/>
            <person name="Barbe V."/>
            <person name="Weissenbach J."/>
            <person name="Mihalcescu I."/>
            <person name="Vermeglio A."/>
            <person name="Achouak W."/>
            <person name="Heulin T."/>
        </authorList>
    </citation>
    <scope>NUCLEOTIDE SEQUENCE [LARGE SCALE GENOMIC DNA]</scope>
    <source>
        <strain evidence="7">ATCC BAA-407 / DSM 14655 / LMG 21543 / TTB310</strain>
    </source>
</reference>
<organism evidence="6 7">
    <name type="scientific">Ramlibacter tataouinensis (strain ATCC BAA-407 / DSM 14655 / LMG 21543 / TTB310)</name>
    <dbReference type="NCBI Taxonomy" id="365046"/>
    <lineage>
        <taxon>Bacteria</taxon>
        <taxon>Pseudomonadati</taxon>
        <taxon>Pseudomonadota</taxon>
        <taxon>Betaproteobacteria</taxon>
        <taxon>Burkholderiales</taxon>
        <taxon>Comamonadaceae</taxon>
        <taxon>Ramlibacter</taxon>
    </lineage>
</organism>
<gene>
    <name evidence="6" type="ordered locus">Rta_32020</name>
</gene>
<dbReference type="InterPro" id="IPR020578">
    <property type="entry name" value="Aminotrans_V_PyrdxlP_BS"/>
</dbReference>
<evidence type="ECO:0000313" key="7">
    <source>
        <dbReference type="Proteomes" id="UP000008385"/>
    </source>
</evidence>
<dbReference type="InterPro" id="IPR015422">
    <property type="entry name" value="PyrdxlP-dep_Trfase_small"/>
</dbReference>
<dbReference type="PANTHER" id="PTHR43092:SF6">
    <property type="entry name" value="BLR1280 PROTEIN"/>
    <property type="match status" value="1"/>
</dbReference>
<protein>
    <submittedName>
        <fullName evidence="6">Sulfurtransferases-like protein</fullName>
    </submittedName>
</protein>
<dbReference type="Proteomes" id="UP000008385">
    <property type="component" value="Chromosome"/>
</dbReference>
<dbReference type="PROSITE" id="PS00595">
    <property type="entry name" value="AA_TRANSFER_CLASS_5"/>
    <property type="match status" value="1"/>
</dbReference>
<dbReference type="eggNOG" id="COG0520">
    <property type="taxonomic scope" value="Bacteria"/>
</dbReference>
<accession>F5XXH8</accession>
<dbReference type="AlphaFoldDB" id="F5XXH8"/>
<dbReference type="Gene3D" id="3.90.1150.10">
    <property type="entry name" value="Aspartate Aminotransferase, domain 1"/>
    <property type="match status" value="1"/>
</dbReference>
<dbReference type="Gene3D" id="3.40.640.10">
    <property type="entry name" value="Type I PLP-dependent aspartate aminotransferase-like (Major domain)"/>
    <property type="match status" value="1"/>
</dbReference>
<evidence type="ECO:0000256" key="4">
    <source>
        <dbReference type="RuleBase" id="RU004504"/>
    </source>
</evidence>